<evidence type="ECO:0000313" key="5">
    <source>
        <dbReference type="Proteomes" id="UP000273252"/>
    </source>
</evidence>
<dbReference type="PROSITE" id="PS50111">
    <property type="entry name" value="CHEMOTAXIS_TRANSDUC_2"/>
    <property type="match status" value="1"/>
</dbReference>
<dbReference type="Pfam" id="PF13426">
    <property type="entry name" value="PAS_9"/>
    <property type="match status" value="1"/>
</dbReference>
<gene>
    <name evidence="4" type="ORF">DZ860_17685</name>
</gene>
<dbReference type="SMART" id="SM00086">
    <property type="entry name" value="PAC"/>
    <property type="match status" value="2"/>
</dbReference>
<dbReference type="PANTHER" id="PTHR24422">
    <property type="entry name" value="CHEMOTAXIS PROTEIN METHYLTRANSFERASE"/>
    <property type="match status" value="1"/>
</dbReference>
<dbReference type="NCBIfam" id="TIGR00229">
    <property type="entry name" value="sensory_box"/>
    <property type="match status" value="2"/>
</dbReference>
<name>A0A3A6QYY0_9VIBR</name>
<organism evidence="4 5">
    <name type="scientific">Vibrio sinensis</name>
    <dbReference type="NCBI Taxonomy" id="2302434"/>
    <lineage>
        <taxon>Bacteria</taxon>
        <taxon>Pseudomonadati</taxon>
        <taxon>Pseudomonadota</taxon>
        <taxon>Gammaproteobacteria</taxon>
        <taxon>Vibrionales</taxon>
        <taxon>Vibrionaceae</taxon>
        <taxon>Vibrio</taxon>
    </lineage>
</organism>
<dbReference type="PROSITE" id="PS50113">
    <property type="entry name" value="PAC"/>
    <property type="match status" value="1"/>
</dbReference>
<dbReference type="PANTHER" id="PTHR24422:SF10">
    <property type="entry name" value="CHEMOTAXIS PROTEIN METHYLTRANSFERASE 2"/>
    <property type="match status" value="1"/>
</dbReference>
<keyword evidence="1" id="KW-0807">Transducer</keyword>
<dbReference type="CDD" id="cd00130">
    <property type="entry name" value="PAS"/>
    <property type="match status" value="2"/>
</dbReference>
<comment type="caution">
    <text evidence="4">The sequence shown here is derived from an EMBL/GenBank/DDBJ whole genome shotgun (WGS) entry which is preliminary data.</text>
</comment>
<keyword evidence="5" id="KW-1185">Reference proteome</keyword>
<dbReference type="InterPro" id="IPR000700">
    <property type="entry name" value="PAS-assoc_C"/>
</dbReference>
<reference evidence="4 5" key="1">
    <citation type="submission" date="2018-08" db="EMBL/GenBank/DDBJ databases">
        <title>Vibrio isolated from the Eastern China Marginal Seas.</title>
        <authorList>
            <person name="Li Y."/>
        </authorList>
    </citation>
    <scope>NUCLEOTIDE SEQUENCE [LARGE SCALE GENOMIC DNA]</scope>
    <source>
        <strain evidence="4 5">BEI233</strain>
    </source>
</reference>
<protein>
    <submittedName>
        <fullName evidence="4">Methyl-accepting chemotaxis protein</fullName>
    </submittedName>
</protein>
<dbReference type="OrthoDB" id="9765776at2"/>
<dbReference type="InterPro" id="IPR000014">
    <property type="entry name" value="PAS"/>
</dbReference>
<dbReference type="EMBL" id="QVMU01000021">
    <property type="protein sequence ID" value="RJX68397.1"/>
    <property type="molecule type" value="Genomic_DNA"/>
</dbReference>
<accession>A0A3A6QYY0</accession>
<dbReference type="Gene3D" id="3.30.450.20">
    <property type="entry name" value="PAS domain"/>
    <property type="match status" value="2"/>
</dbReference>
<sequence length="432" mass="47554">MFSRNQKKVVELTEKLEAALSQLNAINNSVPTIEFTPDGKVITANSLFLDVIGYSLDEVRDRHHSSVCFAEYTRTAEYAKFWQDLAKGVMQSGRFKRKHKTGREIWLEATYFPVLVDGKVVKVMKIASDVTDKHEESAARSGVLEALDRSLATIEFTPTGQIITANDNFLATVGYRPNDIIGKHHRIFCEDKFYSENPTFWESLASGQFKAGQFLRRGNGGREVWLEATYNPIFDSNGAVIKVIKFATDITAQMRRNDAVAHASDVAHSTSVETAQIAKQGSELLADCVNVSLSIDSKIEEAVEHTKELNNRSRDIGEIVSTIKGIAEQTNLLALNAAIEAARAGETGRGFAVVADEVRQLAARTAQSTNEIEVVVSKNQTLTAGVVQSMTQVSDISNQGTQKIIEVSSVMNEIYDGAENVTQIVSQLNMDL</sequence>
<dbReference type="InterPro" id="IPR004089">
    <property type="entry name" value="MCPsignal_dom"/>
</dbReference>
<dbReference type="SUPFAM" id="SSF55785">
    <property type="entry name" value="PYP-like sensor domain (PAS domain)"/>
    <property type="match status" value="2"/>
</dbReference>
<dbReference type="AlphaFoldDB" id="A0A3A6QYY0"/>
<proteinExistence type="predicted"/>
<evidence type="ECO:0000259" key="2">
    <source>
        <dbReference type="PROSITE" id="PS50111"/>
    </source>
</evidence>
<dbReference type="Gene3D" id="1.10.287.950">
    <property type="entry name" value="Methyl-accepting chemotaxis protein"/>
    <property type="match status" value="1"/>
</dbReference>
<feature type="domain" description="PAC" evidence="3">
    <location>
        <begin position="208"/>
        <end position="262"/>
    </location>
</feature>
<feature type="domain" description="Methyl-accepting transducer" evidence="2">
    <location>
        <begin position="260"/>
        <end position="432"/>
    </location>
</feature>
<dbReference type="GO" id="GO:0016020">
    <property type="term" value="C:membrane"/>
    <property type="evidence" value="ECO:0007669"/>
    <property type="project" value="InterPro"/>
</dbReference>
<dbReference type="Proteomes" id="UP000273252">
    <property type="component" value="Unassembled WGS sequence"/>
</dbReference>
<dbReference type="InterPro" id="IPR050903">
    <property type="entry name" value="Bact_Chemotaxis_MeTrfase"/>
</dbReference>
<evidence type="ECO:0000313" key="4">
    <source>
        <dbReference type="EMBL" id="RJX68397.1"/>
    </source>
</evidence>
<dbReference type="SUPFAM" id="SSF58104">
    <property type="entry name" value="Methyl-accepting chemotaxis protein (MCP) signaling domain"/>
    <property type="match status" value="1"/>
</dbReference>
<dbReference type="InterPro" id="IPR013655">
    <property type="entry name" value="PAS_fold_3"/>
</dbReference>
<dbReference type="SMART" id="SM00283">
    <property type="entry name" value="MA"/>
    <property type="match status" value="1"/>
</dbReference>
<dbReference type="GO" id="GO:0006935">
    <property type="term" value="P:chemotaxis"/>
    <property type="evidence" value="ECO:0007669"/>
    <property type="project" value="UniProtKB-ARBA"/>
</dbReference>
<dbReference type="Pfam" id="PF08447">
    <property type="entry name" value="PAS_3"/>
    <property type="match status" value="1"/>
</dbReference>
<dbReference type="SMART" id="SM00091">
    <property type="entry name" value="PAS"/>
    <property type="match status" value="2"/>
</dbReference>
<evidence type="ECO:0000256" key="1">
    <source>
        <dbReference type="PROSITE-ProRule" id="PRU00284"/>
    </source>
</evidence>
<evidence type="ECO:0000259" key="3">
    <source>
        <dbReference type="PROSITE" id="PS50113"/>
    </source>
</evidence>
<dbReference type="GO" id="GO:0007165">
    <property type="term" value="P:signal transduction"/>
    <property type="evidence" value="ECO:0007669"/>
    <property type="project" value="UniProtKB-KW"/>
</dbReference>
<dbReference type="InterPro" id="IPR035965">
    <property type="entry name" value="PAS-like_dom_sf"/>
</dbReference>
<dbReference type="CDD" id="cd11386">
    <property type="entry name" value="MCP_signal"/>
    <property type="match status" value="1"/>
</dbReference>
<dbReference type="InterPro" id="IPR001610">
    <property type="entry name" value="PAC"/>
</dbReference>
<dbReference type="Pfam" id="PF00015">
    <property type="entry name" value="MCPsignal"/>
    <property type="match status" value="1"/>
</dbReference>